<dbReference type="CDD" id="cd00200">
    <property type="entry name" value="WD40"/>
    <property type="match status" value="1"/>
</dbReference>
<dbReference type="Proteomes" id="UP000504636">
    <property type="component" value="Unplaced"/>
</dbReference>
<dbReference type="SUPFAM" id="SSF50978">
    <property type="entry name" value="WD40 repeat-like"/>
    <property type="match status" value="1"/>
</dbReference>
<dbReference type="Gene3D" id="2.130.10.10">
    <property type="entry name" value="YVTN repeat-like/Quinoprotein amine dehydrogenase"/>
    <property type="match status" value="2"/>
</dbReference>
<keyword evidence="5" id="KW-1185">Reference proteome</keyword>
<evidence type="ECO:0000313" key="6">
    <source>
        <dbReference type="RefSeq" id="XP_033577538.1"/>
    </source>
</evidence>
<sequence>MPGWIKLLLKREDDWDACRSVLEGHTSCVNAVAFSPDGQLVASASHDNTVRVWEAATGSCRSVLEGYTSCVSAVAFSPDGQLVASASHDNTVRVWEAATGSCRSVLEGHTSCVNAVAFSPDGQLVASASHDNTVRVWEAATGSCRSVLEGHTSWVNAVAFSPDGLSIQTNGGDILLHVPTTPSPSFQRARPSHIFVQDQWISLNQQQLLWLPFEYRPTCATVNRNAVFLGHSSGRTTFLKFRI</sequence>
<evidence type="ECO:0000313" key="5">
    <source>
        <dbReference type="Proteomes" id="UP000504636"/>
    </source>
</evidence>
<dbReference type="PROSITE" id="PS00678">
    <property type="entry name" value="WD_REPEATS_1"/>
    <property type="match status" value="3"/>
</dbReference>
<evidence type="ECO:0000256" key="3">
    <source>
        <dbReference type="PROSITE-ProRule" id="PRU00221"/>
    </source>
</evidence>
<gene>
    <name evidence="4 6" type="ORF">BDZ99DRAFT_441097</name>
</gene>
<dbReference type="OrthoDB" id="538223at2759"/>
<dbReference type="PROSITE" id="PS50294">
    <property type="entry name" value="WD_REPEATS_REGION"/>
    <property type="match status" value="3"/>
</dbReference>
<reference evidence="6" key="3">
    <citation type="submission" date="2025-04" db="UniProtKB">
        <authorList>
            <consortium name="RefSeq"/>
        </authorList>
    </citation>
    <scope>IDENTIFICATION</scope>
    <source>
        <strain evidence="6">CBS 304.34</strain>
    </source>
</reference>
<dbReference type="InterPro" id="IPR001680">
    <property type="entry name" value="WD40_rpt"/>
</dbReference>
<evidence type="ECO:0000256" key="2">
    <source>
        <dbReference type="ARBA" id="ARBA00022737"/>
    </source>
</evidence>
<accession>A0A6A6YRB6</accession>
<reference evidence="6" key="2">
    <citation type="submission" date="2020-04" db="EMBL/GenBank/DDBJ databases">
        <authorList>
            <consortium name="NCBI Genome Project"/>
        </authorList>
    </citation>
    <scope>NUCLEOTIDE SEQUENCE</scope>
    <source>
        <strain evidence="6">CBS 304.34</strain>
    </source>
</reference>
<dbReference type="Pfam" id="PF00400">
    <property type="entry name" value="WD40"/>
    <property type="match status" value="4"/>
</dbReference>
<dbReference type="GeneID" id="54458640"/>
<dbReference type="InterPro" id="IPR015943">
    <property type="entry name" value="WD40/YVTN_repeat-like_dom_sf"/>
</dbReference>
<dbReference type="InterPro" id="IPR036322">
    <property type="entry name" value="WD40_repeat_dom_sf"/>
</dbReference>
<dbReference type="PANTHER" id="PTHR19848:SF8">
    <property type="entry name" value="F-BOX AND WD REPEAT DOMAIN CONTAINING 7"/>
    <property type="match status" value="1"/>
</dbReference>
<feature type="repeat" description="WD" evidence="3">
    <location>
        <begin position="106"/>
        <end position="147"/>
    </location>
</feature>
<evidence type="ECO:0000256" key="1">
    <source>
        <dbReference type="ARBA" id="ARBA00022574"/>
    </source>
</evidence>
<dbReference type="PROSITE" id="PS50082">
    <property type="entry name" value="WD_REPEATS_2"/>
    <property type="match status" value="3"/>
</dbReference>
<keyword evidence="1 3" id="KW-0853">WD repeat</keyword>
<dbReference type="RefSeq" id="XP_033577538.1">
    <property type="nucleotide sequence ID" value="XM_033717747.1"/>
</dbReference>
<dbReference type="InterPro" id="IPR020472">
    <property type="entry name" value="WD40_PAC1"/>
</dbReference>
<protein>
    <submittedName>
        <fullName evidence="4 6">WD40 repeat-like protein</fullName>
    </submittedName>
</protein>
<evidence type="ECO:0000313" key="4">
    <source>
        <dbReference type="EMBL" id="KAF2810574.1"/>
    </source>
</evidence>
<name>A0A6A6YRB6_9PEZI</name>
<feature type="repeat" description="WD" evidence="3">
    <location>
        <begin position="64"/>
        <end position="105"/>
    </location>
</feature>
<dbReference type="PANTHER" id="PTHR19848">
    <property type="entry name" value="WD40 REPEAT PROTEIN"/>
    <property type="match status" value="1"/>
</dbReference>
<keyword evidence="2" id="KW-0677">Repeat</keyword>
<dbReference type="EMBL" id="MU003699">
    <property type="protein sequence ID" value="KAF2810574.1"/>
    <property type="molecule type" value="Genomic_DNA"/>
</dbReference>
<organism evidence="4">
    <name type="scientific">Mytilinidion resinicola</name>
    <dbReference type="NCBI Taxonomy" id="574789"/>
    <lineage>
        <taxon>Eukaryota</taxon>
        <taxon>Fungi</taxon>
        <taxon>Dikarya</taxon>
        <taxon>Ascomycota</taxon>
        <taxon>Pezizomycotina</taxon>
        <taxon>Dothideomycetes</taxon>
        <taxon>Pleosporomycetidae</taxon>
        <taxon>Mytilinidiales</taxon>
        <taxon>Mytilinidiaceae</taxon>
        <taxon>Mytilinidion</taxon>
    </lineage>
</organism>
<dbReference type="PRINTS" id="PR00320">
    <property type="entry name" value="GPROTEINBRPT"/>
</dbReference>
<reference evidence="4 6" key="1">
    <citation type="journal article" date="2020" name="Stud. Mycol.">
        <title>101 Dothideomycetes genomes: a test case for predicting lifestyles and emergence of pathogens.</title>
        <authorList>
            <person name="Haridas S."/>
            <person name="Albert R."/>
            <person name="Binder M."/>
            <person name="Bloem J."/>
            <person name="Labutti K."/>
            <person name="Salamov A."/>
            <person name="Andreopoulos B."/>
            <person name="Baker S."/>
            <person name="Barry K."/>
            <person name="Bills G."/>
            <person name="Bluhm B."/>
            <person name="Cannon C."/>
            <person name="Castanera R."/>
            <person name="Culley D."/>
            <person name="Daum C."/>
            <person name="Ezra D."/>
            <person name="Gonzalez J."/>
            <person name="Henrissat B."/>
            <person name="Kuo A."/>
            <person name="Liang C."/>
            <person name="Lipzen A."/>
            <person name="Lutzoni F."/>
            <person name="Magnuson J."/>
            <person name="Mondo S."/>
            <person name="Nolan M."/>
            <person name="Ohm R."/>
            <person name="Pangilinan J."/>
            <person name="Park H.-J."/>
            <person name="Ramirez L."/>
            <person name="Alfaro M."/>
            <person name="Sun H."/>
            <person name="Tritt A."/>
            <person name="Yoshinaga Y."/>
            <person name="Zwiers L.-H."/>
            <person name="Turgeon B."/>
            <person name="Goodwin S."/>
            <person name="Spatafora J."/>
            <person name="Crous P."/>
            <person name="Grigoriev I."/>
        </authorList>
    </citation>
    <scope>NUCLEOTIDE SEQUENCE</scope>
    <source>
        <strain evidence="4 6">CBS 304.34</strain>
    </source>
</reference>
<feature type="repeat" description="WD" evidence="3">
    <location>
        <begin position="22"/>
        <end position="63"/>
    </location>
</feature>
<dbReference type="InterPro" id="IPR019775">
    <property type="entry name" value="WD40_repeat_CS"/>
</dbReference>
<proteinExistence type="predicted"/>
<dbReference type="AlphaFoldDB" id="A0A6A6YRB6"/>
<dbReference type="SMART" id="SM00320">
    <property type="entry name" value="WD40"/>
    <property type="match status" value="4"/>
</dbReference>